<sequence length="141" mass="15159">MLTPRRKTWLRVSGSPVHPTGPQQPTGGSQERRFRGKAGQQWGKDDSRTSLHFSPTAKVSGSRQRSSSHCCLSEGGRDVSMFSVDVKVSEEMKTEDSGQCSQTSGPTPELVLLLAGWASCPVTVDKYGDAQSASSSTFGDH</sequence>
<dbReference type="EMBL" id="JACAGC010000018">
    <property type="protein sequence ID" value="KAF6302941.1"/>
    <property type="molecule type" value="Genomic_DNA"/>
</dbReference>
<evidence type="ECO:0000256" key="1">
    <source>
        <dbReference type="SAM" id="MobiDB-lite"/>
    </source>
</evidence>
<protein>
    <submittedName>
        <fullName evidence="2">Uncharacterized protein</fullName>
    </submittedName>
</protein>
<dbReference type="Proteomes" id="UP000585614">
    <property type="component" value="Unassembled WGS sequence"/>
</dbReference>
<evidence type="ECO:0000313" key="2">
    <source>
        <dbReference type="EMBL" id="KAF6302941.1"/>
    </source>
</evidence>
<evidence type="ECO:0000313" key="3">
    <source>
        <dbReference type="Proteomes" id="UP000585614"/>
    </source>
</evidence>
<accession>A0A7J7TQG5</accession>
<dbReference type="AlphaFoldDB" id="A0A7J7TQG5"/>
<proteinExistence type="predicted"/>
<reference evidence="2 3" key="1">
    <citation type="journal article" date="2020" name="Nature">
        <title>Six reference-quality genomes reveal evolution of bat adaptations.</title>
        <authorList>
            <person name="Jebb D."/>
            <person name="Huang Z."/>
            <person name="Pippel M."/>
            <person name="Hughes G.M."/>
            <person name="Lavrichenko K."/>
            <person name="Devanna P."/>
            <person name="Winkler S."/>
            <person name="Jermiin L.S."/>
            <person name="Skirmuntt E.C."/>
            <person name="Katzourakis A."/>
            <person name="Burkitt-Gray L."/>
            <person name="Ray D.A."/>
            <person name="Sullivan K.A.M."/>
            <person name="Roscito J.G."/>
            <person name="Kirilenko B.M."/>
            <person name="Davalos L.M."/>
            <person name="Corthals A.P."/>
            <person name="Power M.L."/>
            <person name="Jones G."/>
            <person name="Ransome R.D."/>
            <person name="Dechmann D.K.N."/>
            <person name="Locatelli A.G."/>
            <person name="Puechmaille S.J."/>
            <person name="Fedrigo O."/>
            <person name="Jarvis E.D."/>
            <person name="Hiller M."/>
            <person name="Vernes S.C."/>
            <person name="Myers E.W."/>
            <person name="Teeling E.C."/>
        </authorList>
    </citation>
    <scope>NUCLEOTIDE SEQUENCE [LARGE SCALE GENOMIC DNA]</scope>
    <source>
        <strain evidence="2">MRhiFer1</strain>
        <tissue evidence="2">Lung</tissue>
    </source>
</reference>
<name>A0A7J7TQG5_RHIFE</name>
<gene>
    <name evidence="2" type="ORF">mRhiFer1_008680</name>
</gene>
<feature type="region of interest" description="Disordered" evidence="1">
    <location>
        <begin position="1"/>
        <end position="72"/>
    </location>
</feature>
<comment type="caution">
    <text evidence="2">The sequence shown here is derived from an EMBL/GenBank/DDBJ whole genome shotgun (WGS) entry which is preliminary data.</text>
</comment>
<organism evidence="2 3">
    <name type="scientific">Rhinolophus ferrumequinum</name>
    <name type="common">Greater horseshoe bat</name>
    <dbReference type="NCBI Taxonomy" id="59479"/>
    <lineage>
        <taxon>Eukaryota</taxon>
        <taxon>Metazoa</taxon>
        <taxon>Chordata</taxon>
        <taxon>Craniata</taxon>
        <taxon>Vertebrata</taxon>
        <taxon>Euteleostomi</taxon>
        <taxon>Mammalia</taxon>
        <taxon>Eutheria</taxon>
        <taxon>Laurasiatheria</taxon>
        <taxon>Chiroptera</taxon>
        <taxon>Yinpterochiroptera</taxon>
        <taxon>Rhinolophoidea</taxon>
        <taxon>Rhinolophidae</taxon>
        <taxon>Rhinolophinae</taxon>
        <taxon>Rhinolophus</taxon>
    </lineage>
</organism>
<feature type="compositionally biased region" description="Polar residues" evidence="1">
    <location>
        <begin position="50"/>
        <end position="70"/>
    </location>
</feature>